<dbReference type="Pfam" id="PF00892">
    <property type="entry name" value="EamA"/>
    <property type="match status" value="1"/>
</dbReference>
<keyword evidence="3 6" id="KW-1133">Transmembrane helix</keyword>
<dbReference type="FunCoup" id="A0A7M7KQ81">
    <property type="interactions" value="57"/>
</dbReference>
<proteinExistence type="predicted"/>
<evidence type="ECO:0000313" key="8">
    <source>
        <dbReference type="EnsemblMetazoa" id="XP_022668393"/>
    </source>
</evidence>
<accession>A0A7M7KQ81</accession>
<feature type="region of interest" description="Disordered" evidence="5">
    <location>
        <begin position="243"/>
        <end position="262"/>
    </location>
</feature>
<reference evidence="8" key="1">
    <citation type="submission" date="2021-01" db="UniProtKB">
        <authorList>
            <consortium name="EnsemblMetazoa"/>
        </authorList>
    </citation>
    <scope>IDENTIFICATION</scope>
</reference>
<evidence type="ECO:0000256" key="5">
    <source>
        <dbReference type="SAM" id="MobiDB-lite"/>
    </source>
</evidence>
<feature type="transmembrane region" description="Helical" evidence="6">
    <location>
        <begin position="318"/>
        <end position="339"/>
    </location>
</feature>
<sequence length="446" mass="48470">MLNKIREKIAVIGLSAKTAHCTSNDNEDTRALVSQSSVDSNDGAHDGGGSSTKCQLDSMSVELGDSESGLSLQRGLLLAAASSFFFSLCSVIVKKLDYMHPGELACLRFVGIFMCTLPYVLARRQSLLGPKDMRGLLILRGLAGSTSLFLRFCALHYLPLADASVIIFSVPVFVTLMAKFFLNESCPLFHWVSISITLLGIALITKLPMFFGHDTTHYIDTTRVSSLGKEVPFNVTPDSSIDRSTSWTSVGGSSRDSGSNRGGFLNTAQTFLVEGEAFKTNETESSDRLYGTIAALASTIFAASVYVLLRKLRDIDPFVVLLNLGWVAVIETALLTLILGRFTLPRTGYDQLLVIGLALCSFLGQVCLTRALQSEQAGPVSVVRSSADIALVFVWQVIIFSKYPDQWTISGALIVSACVILSGLRKWLLSLPNNAIAKRRLRFLTL</sequence>
<evidence type="ECO:0000256" key="2">
    <source>
        <dbReference type="ARBA" id="ARBA00022692"/>
    </source>
</evidence>
<feature type="transmembrane region" description="Helical" evidence="6">
    <location>
        <begin position="75"/>
        <end position="93"/>
    </location>
</feature>
<dbReference type="SUPFAM" id="SSF103481">
    <property type="entry name" value="Multidrug resistance efflux transporter EmrE"/>
    <property type="match status" value="2"/>
</dbReference>
<feature type="domain" description="EamA" evidence="7">
    <location>
        <begin position="74"/>
        <end position="205"/>
    </location>
</feature>
<evidence type="ECO:0000256" key="4">
    <source>
        <dbReference type="ARBA" id="ARBA00023136"/>
    </source>
</evidence>
<dbReference type="PANTHER" id="PTHR22911">
    <property type="entry name" value="ACYL-MALONYL CONDENSING ENZYME-RELATED"/>
    <property type="match status" value="1"/>
</dbReference>
<name>A0A7M7KQ81_VARDE</name>
<feature type="region of interest" description="Disordered" evidence="5">
    <location>
        <begin position="32"/>
        <end position="53"/>
    </location>
</feature>
<dbReference type="KEGG" id="vde:111253369"/>
<dbReference type="AlphaFoldDB" id="A0A7M7KQ81"/>
<evidence type="ECO:0000256" key="1">
    <source>
        <dbReference type="ARBA" id="ARBA00004141"/>
    </source>
</evidence>
<feature type="compositionally biased region" description="Low complexity" evidence="5">
    <location>
        <begin position="249"/>
        <end position="262"/>
    </location>
</feature>
<feature type="transmembrane region" description="Helical" evidence="6">
    <location>
        <begin position="163"/>
        <end position="182"/>
    </location>
</feature>
<dbReference type="Proteomes" id="UP000594260">
    <property type="component" value="Unplaced"/>
</dbReference>
<keyword evidence="9" id="KW-1185">Reference proteome</keyword>
<evidence type="ECO:0000259" key="7">
    <source>
        <dbReference type="Pfam" id="PF00892"/>
    </source>
</evidence>
<dbReference type="GO" id="GO:0016020">
    <property type="term" value="C:membrane"/>
    <property type="evidence" value="ECO:0007669"/>
    <property type="project" value="UniProtKB-SubCell"/>
</dbReference>
<dbReference type="GeneID" id="111253369"/>
<keyword evidence="2 6" id="KW-0812">Transmembrane</keyword>
<dbReference type="OMA" id="PIASCYV"/>
<feature type="transmembrane region" description="Helical" evidence="6">
    <location>
        <begin position="381"/>
        <end position="401"/>
    </location>
</feature>
<dbReference type="InterPro" id="IPR000620">
    <property type="entry name" value="EamA_dom"/>
</dbReference>
<organism evidence="8 9">
    <name type="scientific">Varroa destructor</name>
    <name type="common">Honeybee mite</name>
    <dbReference type="NCBI Taxonomy" id="109461"/>
    <lineage>
        <taxon>Eukaryota</taxon>
        <taxon>Metazoa</taxon>
        <taxon>Ecdysozoa</taxon>
        <taxon>Arthropoda</taxon>
        <taxon>Chelicerata</taxon>
        <taxon>Arachnida</taxon>
        <taxon>Acari</taxon>
        <taxon>Parasitiformes</taxon>
        <taxon>Mesostigmata</taxon>
        <taxon>Gamasina</taxon>
        <taxon>Dermanyssoidea</taxon>
        <taxon>Varroidae</taxon>
        <taxon>Varroa</taxon>
    </lineage>
</organism>
<feature type="transmembrane region" description="Helical" evidence="6">
    <location>
        <begin position="105"/>
        <end position="122"/>
    </location>
</feature>
<evidence type="ECO:0000256" key="3">
    <source>
        <dbReference type="ARBA" id="ARBA00022989"/>
    </source>
</evidence>
<feature type="transmembrane region" description="Helical" evidence="6">
    <location>
        <begin position="407"/>
        <end position="424"/>
    </location>
</feature>
<feature type="transmembrane region" description="Helical" evidence="6">
    <location>
        <begin position="289"/>
        <end position="309"/>
    </location>
</feature>
<feature type="transmembrane region" description="Helical" evidence="6">
    <location>
        <begin position="134"/>
        <end position="157"/>
    </location>
</feature>
<dbReference type="InParanoid" id="A0A7M7KQ81"/>
<evidence type="ECO:0000313" key="9">
    <source>
        <dbReference type="Proteomes" id="UP000594260"/>
    </source>
</evidence>
<dbReference type="InterPro" id="IPR037185">
    <property type="entry name" value="EmrE-like"/>
</dbReference>
<dbReference type="RefSeq" id="XP_022668393.1">
    <property type="nucleotide sequence ID" value="XM_022812658.1"/>
</dbReference>
<dbReference type="OrthoDB" id="6502282at2759"/>
<dbReference type="PANTHER" id="PTHR22911:SF6">
    <property type="entry name" value="SOLUTE CARRIER FAMILY 35 MEMBER G1"/>
    <property type="match status" value="1"/>
</dbReference>
<evidence type="ECO:0000256" key="6">
    <source>
        <dbReference type="SAM" id="Phobius"/>
    </source>
</evidence>
<protein>
    <recommendedName>
        <fullName evidence="7">EamA domain-containing protein</fullName>
    </recommendedName>
</protein>
<dbReference type="EnsemblMetazoa" id="XM_022812658">
    <property type="protein sequence ID" value="XP_022668393"/>
    <property type="gene ID" value="LOC111253369"/>
</dbReference>
<comment type="subcellular location">
    <subcellularLocation>
        <location evidence="1">Membrane</location>
        <topology evidence="1">Multi-pass membrane protein</topology>
    </subcellularLocation>
</comment>
<feature type="transmembrane region" description="Helical" evidence="6">
    <location>
        <begin position="351"/>
        <end position="369"/>
    </location>
</feature>
<feature type="transmembrane region" description="Helical" evidence="6">
    <location>
        <begin position="189"/>
        <end position="211"/>
    </location>
</feature>
<keyword evidence="4 6" id="KW-0472">Membrane</keyword>